<sequence>MVYNYKYLLFKCDNGFKMSETLLSSADLSDMSDIMDDVIVITPKCPVCRMHYSVRIKPVVFQPCGHGSCRGCFNELSNRVEITDGVPDDPKCPICRDAIIHTTPNFSLREITSNVNNDHNTGYWEKQITNIDKLRGMRIHFSRKLRAYSKVICIRIAYDDIIIKIKFQPKDWNADECDAIQRIKNALISSLNKTGDEIDILYRWIGILAFPIVVENYLLKFFLQWYDNKEFLESIDGLWLMDVITHPV</sequence>
<dbReference type="SMART" id="SM00184">
    <property type="entry name" value="RING"/>
    <property type="match status" value="1"/>
</dbReference>
<dbReference type="EMBL" id="UINC01061272">
    <property type="protein sequence ID" value="SVB86674.1"/>
    <property type="molecule type" value="Genomic_DNA"/>
</dbReference>
<dbReference type="SUPFAM" id="SSF57850">
    <property type="entry name" value="RING/U-box"/>
    <property type="match status" value="1"/>
</dbReference>
<proteinExistence type="predicted"/>
<dbReference type="PROSITE" id="PS50089">
    <property type="entry name" value="ZF_RING_2"/>
    <property type="match status" value="1"/>
</dbReference>
<evidence type="ECO:0000313" key="2">
    <source>
        <dbReference type="EMBL" id="SVB86674.1"/>
    </source>
</evidence>
<evidence type="ECO:0000259" key="1">
    <source>
        <dbReference type="PROSITE" id="PS50089"/>
    </source>
</evidence>
<dbReference type="InterPro" id="IPR013083">
    <property type="entry name" value="Znf_RING/FYVE/PHD"/>
</dbReference>
<protein>
    <recommendedName>
        <fullName evidence="1">RING-type domain-containing protein</fullName>
    </recommendedName>
</protein>
<dbReference type="Gene3D" id="3.30.40.10">
    <property type="entry name" value="Zinc/RING finger domain, C3HC4 (zinc finger)"/>
    <property type="match status" value="1"/>
</dbReference>
<reference evidence="2" key="1">
    <citation type="submission" date="2018-05" db="EMBL/GenBank/DDBJ databases">
        <authorList>
            <person name="Lanie J.A."/>
            <person name="Ng W.-L."/>
            <person name="Kazmierczak K.M."/>
            <person name="Andrzejewski T.M."/>
            <person name="Davidsen T.M."/>
            <person name="Wayne K.J."/>
            <person name="Tettelin H."/>
            <person name="Glass J.I."/>
            <person name="Rusch D."/>
            <person name="Podicherti R."/>
            <person name="Tsui H.-C.T."/>
            <person name="Winkler M.E."/>
        </authorList>
    </citation>
    <scope>NUCLEOTIDE SEQUENCE</scope>
</reference>
<name>A0A382HH65_9ZZZZ</name>
<organism evidence="2">
    <name type="scientific">marine metagenome</name>
    <dbReference type="NCBI Taxonomy" id="408172"/>
    <lineage>
        <taxon>unclassified sequences</taxon>
        <taxon>metagenomes</taxon>
        <taxon>ecological metagenomes</taxon>
    </lineage>
</organism>
<dbReference type="InterPro" id="IPR001841">
    <property type="entry name" value="Znf_RING"/>
</dbReference>
<dbReference type="AlphaFoldDB" id="A0A382HH65"/>
<feature type="domain" description="RING-type" evidence="1">
    <location>
        <begin position="45"/>
        <end position="96"/>
    </location>
</feature>
<gene>
    <name evidence="2" type="ORF">METZ01_LOCUS239528</name>
</gene>
<accession>A0A382HH65</accession>